<dbReference type="PANTHER" id="PTHR37179">
    <property type="entry name" value="TRANSGLYCOSYLASE"/>
    <property type="match status" value="1"/>
</dbReference>
<organism evidence="1 2">
    <name type="scientific">Trifolium pratense</name>
    <name type="common">Red clover</name>
    <dbReference type="NCBI Taxonomy" id="57577"/>
    <lineage>
        <taxon>Eukaryota</taxon>
        <taxon>Viridiplantae</taxon>
        <taxon>Streptophyta</taxon>
        <taxon>Embryophyta</taxon>
        <taxon>Tracheophyta</taxon>
        <taxon>Spermatophyta</taxon>
        <taxon>Magnoliopsida</taxon>
        <taxon>eudicotyledons</taxon>
        <taxon>Gunneridae</taxon>
        <taxon>Pentapetalae</taxon>
        <taxon>rosids</taxon>
        <taxon>fabids</taxon>
        <taxon>Fabales</taxon>
        <taxon>Fabaceae</taxon>
        <taxon>Papilionoideae</taxon>
        <taxon>50 kb inversion clade</taxon>
        <taxon>NPAAA clade</taxon>
        <taxon>Hologalegina</taxon>
        <taxon>IRL clade</taxon>
        <taxon>Trifolieae</taxon>
        <taxon>Trifolium</taxon>
    </lineage>
</organism>
<reference evidence="1 2" key="2">
    <citation type="journal article" date="2017" name="Front. Plant Sci.">
        <title>Gene Classification and Mining of Molecular Markers Useful in Red Clover (Trifolium pratense) Breeding.</title>
        <authorList>
            <person name="Istvanek J."/>
            <person name="Dluhosova J."/>
            <person name="Dluhos P."/>
            <person name="Patkova L."/>
            <person name="Nedelnik J."/>
            <person name="Repkova J."/>
        </authorList>
    </citation>
    <scope>NUCLEOTIDE SEQUENCE [LARGE SCALE GENOMIC DNA]</scope>
    <source>
        <strain evidence="2">cv. Tatra</strain>
        <tissue evidence="1">Young leaves</tissue>
    </source>
</reference>
<sequence>MLCDVMKTFDQILFGYLSEIGMAAANFSYWDDCVEPQDLEEMWNIPEVSAEWLKAGEERDQKVHLSRDPDGQPYLTQTEMRAVADIVIGKHFLSEINP</sequence>
<evidence type="ECO:0000313" key="2">
    <source>
        <dbReference type="Proteomes" id="UP000236291"/>
    </source>
</evidence>
<reference evidence="1 2" key="1">
    <citation type="journal article" date="2014" name="Am. J. Bot.">
        <title>Genome assembly and annotation for red clover (Trifolium pratense; Fabaceae).</title>
        <authorList>
            <person name="Istvanek J."/>
            <person name="Jaros M."/>
            <person name="Krenek A."/>
            <person name="Repkova J."/>
        </authorList>
    </citation>
    <scope>NUCLEOTIDE SEQUENCE [LARGE SCALE GENOMIC DNA]</scope>
    <source>
        <strain evidence="2">cv. Tatra</strain>
        <tissue evidence="1">Young leaves</tissue>
    </source>
</reference>
<comment type="caution">
    <text evidence="1">The sequence shown here is derived from an EMBL/GenBank/DDBJ whole genome shotgun (WGS) entry which is preliminary data.</text>
</comment>
<dbReference type="STRING" id="57577.A0A2K3LUG1"/>
<dbReference type="EMBL" id="ASHM01041370">
    <property type="protein sequence ID" value="PNX82149.1"/>
    <property type="molecule type" value="Genomic_DNA"/>
</dbReference>
<name>A0A2K3LUG1_TRIPR</name>
<dbReference type="ExpressionAtlas" id="A0A2K3LUG1">
    <property type="expression patterns" value="baseline"/>
</dbReference>
<gene>
    <name evidence="1" type="ORF">L195_g038177</name>
</gene>
<dbReference type="AlphaFoldDB" id="A0A2K3LUG1"/>
<dbReference type="PANTHER" id="PTHR37179:SF1">
    <property type="entry name" value="TRANSGLYCOSYLASE"/>
    <property type="match status" value="1"/>
</dbReference>
<dbReference type="Proteomes" id="UP000236291">
    <property type="component" value="Unassembled WGS sequence"/>
</dbReference>
<accession>A0A2K3LUG1</accession>
<protein>
    <submittedName>
        <fullName evidence="1">Uncharacterized protein</fullName>
    </submittedName>
</protein>
<evidence type="ECO:0000313" key="1">
    <source>
        <dbReference type="EMBL" id="PNX82149.1"/>
    </source>
</evidence>
<feature type="non-terminal residue" evidence="1">
    <location>
        <position position="98"/>
    </location>
</feature>
<proteinExistence type="predicted"/>